<evidence type="ECO:0000313" key="2">
    <source>
        <dbReference type="EMBL" id="SFV38107.1"/>
    </source>
</evidence>
<keyword evidence="3" id="KW-1185">Reference proteome</keyword>
<evidence type="ECO:0000313" key="3">
    <source>
        <dbReference type="Proteomes" id="UP000199423"/>
    </source>
</evidence>
<dbReference type="AlphaFoldDB" id="A0A1I7NTX8"/>
<proteinExistence type="predicted"/>
<dbReference type="OrthoDB" id="9888913at2"/>
<protein>
    <submittedName>
        <fullName evidence="2">Uncharacterized protein</fullName>
    </submittedName>
</protein>
<keyword evidence="1" id="KW-0732">Signal</keyword>
<name>A0A1I7NTX8_9HYPH</name>
<evidence type="ECO:0000256" key="1">
    <source>
        <dbReference type="SAM" id="SignalP"/>
    </source>
</evidence>
<reference evidence="3" key="1">
    <citation type="submission" date="2016-10" db="EMBL/GenBank/DDBJ databases">
        <authorList>
            <person name="Varghese N."/>
            <person name="Submissions S."/>
        </authorList>
    </citation>
    <scope>NUCLEOTIDE SEQUENCE [LARGE SCALE GENOMIC DNA]</scope>
    <source>
        <strain evidence="3">DSM 1565</strain>
    </source>
</reference>
<feature type="signal peptide" evidence="1">
    <location>
        <begin position="1"/>
        <end position="24"/>
    </location>
</feature>
<accession>A0A1I7NTX8</accession>
<organism evidence="2 3">
    <name type="scientific">Hyphomicrobium facile</name>
    <dbReference type="NCBI Taxonomy" id="51670"/>
    <lineage>
        <taxon>Bacteria</taxon>
        <taxon>Pseudomonadati</taxon>
        <taxon>Pseudomonadota</taxon>
        <taxon>Alphaproteobacteria</taxon>
        <taxon>Hyphomicrobiales</taxon>
        <taxon>Hyphomicrobiaceae</taxon>
        <taxon>Hyphomicrobium</taxon>
    </lineage>
</organism>
<feature type="chain" id="PRO_5011550762" evidence="1">
    <location>
        <begin position="25"/>
        <end position="111"/>
    </location>
</feature>
<sequence length="111" mass="12715">MSYRTYAAALLAALSFAVATSAEARHRRCDFDPYGYRAPSRWCGREGWGFYPAYGFYPAGSYYALPRYPVYAVPVPVPVPVPVRVRAYPTTFCYFDNGYDFRPRRVCVPAW</sequence>
<gene>
    <name evidence="2" type="ORF">SAMN04488557_3510</name>
</gene>
<dbReference type="Proteomes" id="UP000199423">
    <property type="component" value="Unassembled WGS sequence"/>
</dbReference>
<dbReference type="RefSeq" id="WP_092868965.1">
    <property type="nucleotide sequence ID" value="NZ_FPCH01000003.1"/>
</dbReference>
<dbReference type="EMBL" id="FPCH01000003">
    <property type="protein sequence ID" value="SFV38107.1"/>
    <property type="molecule type" value="Genomic_DNA"/>
</dbReference>